<dbReference type="SMART" id="SM00086">
    <property type="entry name" value="PAC"/>
    <property type="match status" value="6"/>
</dbReference>
<comment type="caution">
    <text evidence="12">The sequence shown here is derived from an EMBL/GenBank/DDBJ whole genome shotgun (WGS) entry which is preliminary data.</text>
</comment>
<dbReference type="InterPro" id="IPR036097">
    <property type="entry name" value="HisK_dim/P_sf"/>
</dbReference>
<dbReference type="EC" id="2.7.13.3" evidence="2"/>
<dbReference type="InterPro" id="IPR029016">
    <property type="entry name" value="GAF-like_dom_sf"/>
</dbReference>
<keyword evidence="6" id="KW-0902">Two-component regulatory system</keyword>
<dbReference type="GO" id="GO:0000155">
    <property type="term" value="F:phosphorelay sensor kinase activity"/>
    <property type="evidence" value="ECO:0007669"/>
    <property type="project" value="InterPro"/>
</dbReference>
<dbReference type="SUPFAM" id="SSF55785">
    <property type="entry name" value="PYP-like sensor domain (PAS domain)"/>
    <property type="match status" value="8"/>
</dbReference>
<dbReference type="OrthoDB" id="475707at2"/>
<dbReference type="Pfam" id="PF01590">
    <property type="entry name" value="GAF"/>
    <property type="match status" value="1"/>
</dbReference>
<evidence type="ECO:0000313" key="12">
    <source>
        <dbReference type="EMBL" id="PSB30030.1"/>
    </source>
</evidence>
<dbReference type="Gene3D" id="3.30.450.40">
    <property type="match status" value="1"/>
</dbReference>
<dbReference type="PRINTS" id="PR00344">
    <property type="entry name" value="BCTRLSENSOR"/>
</dbReference>
<keyword evidence="7" id="KW-0472">Membrane</keyword>
<keyword evidence="4" id="KW-0808">Transferase</keyword>
<dbReference type="InterPro" id="IPR013655">
    <property type="entry name" value="PAS_fold_3"/>
</dbReference>
<dbReference type="RefSeq" id="WP_106256095.1">
    <property type="nucleotide sequence ID" value="NZ_CAWNSW010000006.1"/>
</dbReference>
<keyword evidence="13" id="KW-1185">Reference proteome</keyword>
<evidence type="ECO:0000256" key="2">
    <source>
        <dbReference type="ARBA" id="ARBA00012438"/>
    </source>
</evidence>
<evidence type="ECO:0000313" key="13">
    <source>
        <dbReference type="Proteomes" id="UP000239576"/>
    </source>
</evidence>
<dbReference type="InterPro" id="IPR005467">
    <property type="entry name" value="His_kinase_dom"/>
</dbReference>
<dbReference type="SUPFAM" id="SSF47384">
    <property type="entry name" value="Homodimeric domain of signal transducing histidine kinase"/>
    <property type="match status" value="1"/>
</dbReference>
<dbReference type="CDD" id="cd00082">
    <property type="entry name" value="HisKA"/>
    <property type="match status" value="1"/>
</dbReference>
<feature type="domain" description="PAS" evidence="10">
    <location>
        <begin position="800"/>
        <end position="846"/>
    </location>
</feature>
<dbReference type="InterPro" id="IPR003018">
    <property type="entry name" value="GAF"/>
</dbReference>
<dbReference type="Pfam" id="PF02518">
    <property type="entry name" value="HATPase_c"/>
    <property type="match status" value="1"/>
</dbReference>
<dbReference type="SUPFAM" id="SSF55874">
    <property type="entry name" value="ATPase domain of HSP90 chaperone/DNA topoisomerase II/histidine kinase"/>
    <property type="match status" value="1"/>
</dbReference>
<evidence type="ECO:0000256" key="3">
    <source>
        <dbReference type="ARBA" id="ARBA00022553"/>
    </source>
</evidence>
<comment type="catalytic activity">
    <reaction evidence="1">
        <text>ATP + protein L-histidine = ADP + protein N-phospho-L-histidine.</text>
        <dbReference type="EC" id="2.7.13.3"/>
    </reaction>
</comment>
<feature type="domain" description="PAC" evidence="11">
    <location>
        <begin position="625"/>
        <end position="676"/>
    </location>
</feature>
<reference evidence="12 13" key="2">
    <citation type="submission" date="2018-03" db="EMBL/GenBank/DDBJ databases">
        <title>The ancient ancestry and fast evolution of plastids.</title>
        <authorList>
            <person name="Moore K.R."/>
            <person name="Magnabosco C."/>
            <person name="Momper L."/>
            <person name="Gold D.A."/>
            <person name="Bosak T."/>
            <person name="Fournier G.P."/>
        </authorList>
    </citation>
    <scope>NUCLEOTIDE SEQUENCE [LARGE SCALE GENOMIC DNA]</scope>
    <source>
        <strain evidence="12 13">ULC18</strain>
    </source>
</reference>
<evidence type="ECO:0000256" key="8">
    <source>
        <dbReference type="SAM" id="Coils"/>
    </source>
</evidence>
<keyword evidence="8" id="KW-0175">Coiled coil</keyword>
<dbReference type="Proteomes" id="UP000239576">
    <property type="component" value="Unassembled WGS sequence"/>
</dbReference>
<evidence type="ECO:0000259" key="10">
    <source>
        <dbReference type="PROSITE" id="PS50112"/>
    </source>
</evidence>
<dbReference type="PANTHER" id="PTHR43304">
    <property type="entry name" value="PHYTOCHROME-LIKE PROTEIN CPH1"/>
    <property type="match status" value="1"/>
</dbReference>
<feature type="domain" description="Histidine kinase" evidence="9">
    <location>
        <begin position="1223"/>
        <end position="1440"/>
    </location>
</feature>
<feature type="domain" description="PAS" evidence="10">
    <location>
        <begin position="417"/>
        <end position="472"/>
    </location>
</feature>
<evidence type="ECO:0000256" key="1">
    <source>
        <dbReference type="ARBA" id="ARBA00000085"/>
    </source>
</evidence>
<feature type="domain" description="PAC" evidence="11">
    <location>
        <begin position="751"/>
        <end position="799"/>
    </location>
</feature>
<proteinExistence type="predicted"/>
<dbReference type="SMART" id="SM00065">
    <property type="entry name" value="GAF"/>
    <property type="match status" value="1"/>
</dbReference>
<dbReference type="CDD" id="cd00130">
    <property type="entry name" value="PAS"/>
    <property type="match status" value="5"/>
</dbReference>
<protein>
    <recommendedName>
        <fullName evidence="2">histidine kinase</fullName>
        <ecNumber evidence="2">2.7.13.3</ecNumber>
    </recommendedName>
</protein>
<feature type="domain" description="PAS" evidence="10">
    <location>
        <begin position="551"/>
        <end position="621"/>
    </location>
</feature>
<dbReference type="InterPro" id="IPR000700">
    <property type="entry name" value="PAS-assoc_C"/>
</dbReference>
<dbReference type="InterPro" id="IPR000014">
    <property type="entry name" value="PAS"/>
</dbReference>
<name>A0A2T1EBC3_9CYAN</name>
<dbReference type="InterPro" id="IPR013656">
    <property type="entry name" value="PAS_4"/>
</dbReference>
<dbReference type="Gene3D" id="1.10.287.130">
    <property type="match status" value="1"/>
</dbReference>
<dbReference type="FunFam" id="1.10.287.130:FF:000001">
    <property type="entry name" value="Two-component sensor histidine kinase"/>
    <property type="match status" value="1"/>
</dbReference>
<dbReference type="Pfam" id="PF08448">
    <property type="entry name" value="PAS_4"/>
    <property type="match status" value="3"/>
</dbReference>
<dbReference type="SMART" id="SM00091">
    <property type="entry name" value="PAS"/>
    <property type="match status" value="7"/>
</dbReference>
<accession>A0A2T1EBC3</accession>
<dbReference type="PROSITE" id="PS50112">
    <property type="entry name" value="PAS"/>
    <property type="match status" value="4"/>
</dbReference>
<dbReference type="InterPro" id="IPR004358">
    <property type="entry name" value="Sig_transdc_His_kin-like_C"/>
</dbReference>
<dbReference type="Gene3D" id="3.30.450.20">
    <property type="entry name" value="PAS domain"/>
    <property type="match status" value="8"/>
</dbReference>
<feature type="domain" description="PAS" evidence="10">
    <location>
        <begin position="284"/>
        <end position="354"/>
    </location>
</feature>
<dbReference type="NCBIfam" id="TIGR00229">
    <property type="entry name" value="sensory_box"/>
    <property type="match status" value="6"/>
</dbReference>
<dbReference type="InterPro" id="IPR036890">
    <property type="entry name" value="HATPase_C_sf"/>
</dbReference>
<keyword evidence="3" id="KW-0597">Phosphoprotein</keyword>
<dbReference type="CDD" id="cd16922">
    <property type="entry name" value="HATPase_EvgS-ArcB-TorS-like"/>
    <property type="match status" value="1"/>
</dbReference>
<dbReference type="InterPro" id="IPR035965">
    <property type="entry name" value="PAS-like_dom_sf"/>
</dbReference>
<evidence type="ECO:0000256" key="5">
    <source>
        <dbReference type="ARBA" id="ARBA00022777"/>
    </source>
</evidence>
<dbReference type="Gene3D" id="3.30.565.10">
    <property type="entry name" value="Histidine kinase-like ATPase, C-terminal domain"/>
    <property type="match status" value="1"/>
</dbReference>
<dbReference type="InterPro" id="IPR003594">
    <property type="entry name" value="HATPase_dom"/>
</dbReference>
<feature type="domain" description="PAC" evidence="11">
    <location>
        <begin position="877"/>
        <end position="930"/>
    </location>
</feature>
<dbReference type="InterPro" id="IPR003661">
    <property type="entry name" value="HisK_dim/P_dom"/>
</dbReference>
<feature type="coiled-coil region" evidence="8">
    <location>
        <begin position="525"/>
        <end position="554"/>
    </location>
</feature>
<dbReference type="PROSITE" id="PS50113">
    <property type="entry name" value="PAC"/>
    <property type="match status" value="5"/>
</dbReference>
<dbReference type="Pfam" id="PF00512">
    <property type="entry name" value="HisKA"/>
    <property type="match status" value="1"/>
</dbReference>
<dbReference type="PANTHER" id="PTHR43304:SF1">
    <property type="entry name" value="PAC DOMAIN-CONTAINING PROTEIN"/>
    <property type="match status" value="1"/>
</dbReference>
<dbReference type="FunFam" id="3.30.565.10:FF:000006">
    <property type="entry name" value="Sensor histidine kinase WalK"/>
    <property type="match status" value="1"/>
</dbReference>
<evidence type="ECO:0000256" key="4">
    <source>
        <dbReference type="ARBA" id="ARBA00022679"/>
    </source>
</evidence>
<evidence type="ECO:0000259" key="9">
    <source>
        <dbReference type="PROSITE" id="PS50109"/>
    </source>
</evidence>
<dbReference type="InterPro" id="IPR052162">
    <property type="entry name" value="Sensor_kinase/Photoreceptor"/>
</dbReference>
<keyword evidence="5" id="KW-0418">Kinase</keyword>
<evidence type="ECO:0000256" key="6">
    <source>
        <dbReference type="ARBA" id="ARBA00023012"/>
    </source>
</evidence>
<feature type="domain" description="PAC" evidence="11">
    <location>
        <begin position="1172"/>
        <end position="1222"/>
    </location>
</feature>
<dbReference type="EMBL" id="PVWK01000056">
    <property type="protein sequence ID" value="PSB30030.1"/>
    <property type="molecule type" value="Genomic_DNA"/>
</dbReference>
<dbReference type="SMART" id="SM00387">
    <property type="entry name" value="HATPase_c"/>
    <property type="match status" value="1"/>
</dbReference>
<evidence type="ECO:0000256" key="7">
    <source>
        <dbReference type="ARBA" id="ARBA00023136"/>
    </source>
</evidence>
<dbReference type="SMART" id="SM00388">
    <property type="entry name" value="HisKA"/>
    <property type="match status" value="1"/>
</dbReference>
<dbReference type="Pfam" id="PF08447">
    <property type="entry name" value="PAS_3"/>
    <property type="match status" value="2"/>
</dbReference>
<organism evidence="12 13">
    <name type="scientific">Stenomitos frigidus ULC18</name>
    <dbReference type="NCBI Taxonomy" id="2107698"/>
    <lineage>
        <taxon>Bacteria</taxon>
        <taxon>Bacillati</taxon>
        <taxon>Cyanobacteriota</taxon>
        <taxon>Cyanophyceae</taxon>
        <taxon>Leptolyngbyales</taxon>
        <taxon>Leptolyngbyaceae</taxon>
        <taxon>Stenomitos</taxon>
    </lineage>
</organism>
<sequence>MSTHLESLVNQLRSTLGRMEMALGAIADAIVWIGQDGKIQWCNAAFDQLVKQPHILVLGKTFSDLLPLSQAGQAVPLTHYPDARVLGGEYPITEYEFQQGDRPLVLEIAGNCLERSEGDSEQGLPSNSAVLVIRDVTQAKQAQADCQQAEQQRQQFFALMRATLESMDDAVLVLTTDRQSPIYNQKFLAMWSMPEALMQPGREDERIQWLLEQTKDPKAFLARIWELFRDRPAETALELIEMKDGRMIERLAQPLWHNDQILGRVWTYRDVTQSVQTEQALREREAKFRSLVENANDLIFAIDATGVISYISPNVETMMGFTAMAMEGDSFMPFIHPDDLQRCLDALQHVTVSGQGLSNLEYRARHQDGSWHWYIASLAAPQAVSDQHLIVGIARDITKAKRDEIIRQQTEAALRQSELRFQAIFENAAVGTTLAAQDGTVLQVNPAWLQALGYSEAEFRQMKFADYTHPDDVAADVVLTQAVFAGARDSFQLEKRYIRKDASLFWGRLTVSPIRNAEGTVQFTLALMEDINERKQAERDRQRAEAALSESETKFRRIVENTNDIISLIDLEGQIVYISPNLTNLTGYATIELEGALFMPFIHPDDQAACLNAFQSILTTDQRQCEVEYRAKIKDGRWQWQSTSLSTLEDVRGNLLVLSVARDVTDRKQAEEALRRSELKYRNIFENSQVGIGRTRLQDGLFLDVNQRYADIMGFDSTADLIGKRFTTEFYANPHDQQKILAELEQHGEVRNFEEELRCPDGSTAWGLLSLRLNADEDCLDFVLVDISDRKRLEEELRQSQQFLDNIIDNIPLAVFAKDVNDDFRYVLINKGSAGILGFTKEVALGLNDYELTPQAQADFYRAEDLATLAQGTLLECGEQWKQVQADSDETIAIRYWKLPLFDPQGNATHLLCLSEDITDRKQAEAAIARRARMDSLFSSISRQFVDQEADTAIHFTLQAIAQFIGVERCCLFEYSEPQRRLHTLYEWCHADMQPLTDSARSLALEQFPWYHAHILNGKLVQIAQVAALPPEATAEQAMFQSQHIQSVLDVPLVYADKVVGVLGVDVVSCSKTWSQEEINFLQLVSELIAIGRARHQAEEKFTKAFRASPSPIALTTLPERRFLDVNTSFLKMSGCSLEEIIGYTAPELDLGVPQETYSTAIQQLLETGSLYNQEVEFRTKSGEARIVLLSIELIDLSGTQCVLNIINDITERKQLENEFISLVSHELRTPLTSLMGGLYLLGSGQLGTLTPKGQNVLNIATTNTERLTRLVNDILDLERMKAGKMSVQPVACNAADLLLQAADAMQAMAEQAQITLVTAPLTATLFVDPDRILQTLTNLLSNAIKFSPGGSTVWLSAQLHADHIQIQVQDQGRGIPPDKLQLVFDRFQQVDQSDARQKGGTGLGLAICRNITEQHGGKIWVESVFGQGSTFFMTLPLVP</sequence>
<dbReference type="Pfam" id="PF13426">
    <property type="entry name" value="PAS_9"/>
    <property type="match status" value="2"/>
</dbReference>
<dbReference type="SUPFAM" id="SSF55781">
    <property type="entry name" value="GAF domain-like"/>
    <property type="match status" value="1"/>
</dbReference>
<dbReference type="PROSITE" id="PS50109">
    <property type="entry name" value="HIS_KIN"/>
    <property type="match status" value="1"/>
</dbReference>
<dbReference type="Pfam" id="PF12860">
    <property type="entry name" value="PAS_7"/>
    <property type="match status" value="1"/>
</dbReference>
<feature type="domain" description="PAC" evidence="11">
    <location>
        <begin position="491"/>
        <end position="543"/>
    </location>
</feature>
<gene>
    <name evidence="12" type="ORF">C7B82_09665</name>
</gene>
<evidence type="ECO:0000259" key="11">
    <source>
        <dbReference type="PROSITE" id="PS50113"/>
    </source>
</evidence>
<reference evidence="13" key="1">
    <citation type="submission" date="2018-02" db="EMBL/GenBank/DDBJ databases">
        <authorList>
            <person name="Moore K."/>
            <person name="Momper L."/>
        </authorList>
    </citation>
    <scope>NUCLEOTIDE SEQUENCE [LARGE SCALE GENOMIC DNA]</scope>
    <source>
        <strain evidence="13">ULC18</strain>
    </source>
</reference>
<dbReference type="InterPro" id="IPR001610">
    <property type="entry name" value="PAC"/>
</dbReference>